<sequence>MLSLDINDFISTKNGVFWFFLDFIFGVAFIWAVLSVTVLFRLDERLPSIGLFRLLNKSADFLMPILGNLMFIPIVSLLLDVFICDESIGENFTDSFMIKDSYQFCWKGVDFGRFTSGRHLFDFFWRFLLEIFIVW</sequence>
<evidence type="ECO:0000313" key="3">
    <source>
        <dbReference type="Proteomes" id="UP001162131"/>
    </source>
</evidence>
<keyword evidence="1" id="KW-0812">Transmembrane</keyword>
<gene>
    <name evidence="2" type="ORF">BSTOLATCC_MIC48305</name>
</gene>
<evidence type="ECO:0000313" key="2">
    <source>
        <dbReference type="EMBL" id="CAG9329486.1"/>
    </source>
</evidence>
<keyword evidence="1" id="KW-0472">Membrane</keyword>
<comment type="caution">
    <text evidence="2">The sequence shown here is derived from an EMBL/GenBank/DDBJ whole genome shotgun (WGS) entry which is preliminary data.</text>
</comment>
<organism evidence="2 3">
    <name type="scientific">Blepharisma stoltei</name>
    <dbReference type="NCBI Taxonomy" id="1481888"/>
    <lineage>
        <taxon>Eukaryota</taxon>
        <taxon>Sar</taxon>
        <taxon>Alveolata</taxon>
        <taxon>Ciliophora</taxon>
        <taxon>Postciliodesmatophora</taxon>
        <taxon>Heterotrichea</taxon>
        <taxon>Heterotrichida</taxon>
        <taxon>Blepharismidae</taxon>
        <taxon>Blepharisma</taxon>
    </lineage>
</organism>
<name>A0AAU9JY51_9CILI</name>
<dbReference type="Proteomes" id="UP001162131">
    <property type="component" value="Unassembled WGS sequence"/>
</dbReference>
<reference evidence="2" key="1">
    <citation type="submission" date="2021-09" db="EMBL/GenBank/DDBJ databases">
        <authorList>
            <consortium name="AG Swart"/>
            <person name="Singh M."/>
            <person name="Singh A."/>
            <person name="Seah K."/>
            <person name="Emmerich C."/>
        </authorList>
    </citation>
    <scope>NUCLEOTIDE SEQUENCE</scope>
    <source>
        <strain evidence="2">ATCC30299</strain>
    </source>
</reference>
<keyword evidence="3" id="KW-1185">Reference proteome</keyword>
<accession>A0AAU9JY51</accession>
<dbReference type="EMBL" id="CAJZBQ010000047">
    <property type="protein sequence ID" value="CAG9329486.1"/>
    <property type="molecule type" value="Genomic_DNA"/>
</dbReference>
<feature type="transmembrane region" description="Helical" evidence="1">
    <location>
        <begin position="61"/>
        <end position="83"/>
    </location>
</feature>
<feature type="transmembrane region" description="Helical" evidence="1">
    <location>
        <begin position="16"/>
        <end position="40"/>
    </location>
</feature>
<dbReference type="AlphaFoldDB" id="A0AAU9JY51"/>
<protein>
    <submittedName>
        <fullName evidence="2">Uncharacterized protein</fullName>
    </submittedName>
</protein>
<keyword evidence="1" id="KW-1133">Transmembrane helix</keyword>
<proteinExistence type="predicted"/>
<evidence type="ECO:0000256" key="1">
    <source>
        <dbReference type="SAM" id="Phobius"/>
    </source>
</evidence>